<dbReference type="InterPro" id="IPR001789">
    <property type="entry name" value="Sig_transdc_resp-reg_receiver"/>
</dbReference>
<dbReference type="SUPFAM" id="SSF52172">
    <property type="entry name" value="CheY-like"/>
    <property type="match status" value="1"/>
</dbReference>
<accession>A0A1I0U1M4</accession>
<keyword evidence="5" id="KW-1185">Reference proteome</keyword>
<dbReference type="STRING" id="332999.SAMN04488511_11883"/>
<evidence type="ECO:0000256" key="1">
    <source>
        <dbReference type="ARBA" id="ARBA00022553"/>
    </source>
</evidence>
<organism evidence="4 5">
    <name type="scientific">Pedobacter suwonensis</name>
    <dbReference type="NCBI Taxonomy" id="332999"/>
    <lineage>
        <taxon>Bacteria</taxon>
        <taxon>Pseudomonadati</taxon>
        <taxon>Bacteroidota</taxon>
        <taxon>Sphingobacteriia</taxon>
        <taxon>Sphingobacteriales</taxon>
        <taxon>Sphingobacteriaceae</taxon>
        <taxon>Pedobacter</taxon>
    </lineage>
</organism>
<dbReference type="InterPro" id="IPR050956">
    <property type="entry name" value="2C_system_His_kinase"/>
</dbReference>
<feature type="modified residue" description="4-aspartylphosphate" evidence="2">
    <location>
        <position position="66"/>
    </location>
</feature>
<dbReference type="EMBL" id="FOJM01000018">
    <property type="protein sequence ID" value="SFA58019.1"/>
    <property type="molecule type" value="Genomic_DNA"/>
</dbReference>
<dbReference type="InterPro" id="IPR011006">
    <property type="entry name" value="CheY-like_superfamily"/>
</dbReference>
<dbReference type="Gene3D" id="3.40.50.2300">
    <property type="match status" value="1"/>
</dbReference>
<evidence type="ECO:0000256" key="2">
    <source>
        <dbReference type="PROSITE-ProRule" id="PRU00169"/>
    </source>
</evidence>
<evidence type="ECO:0000259" key="3">
    <source>
        <dbReference type="PROSITE" id="PS50110"/>
    </source>
</evidence>
<keyword evidence="1 2" id="KW-0597">Phosphoprotein</keyword>
<dbReference type="PANTHER" id="PTHR43719:SF28">
    <property type="entry name" value="PEROXIDE STRESS-ACTIVATED HISTIDINE KINASE MAK1-RELATED"/>
    <property type="match status" value="1"/>
</dbReference>
<dbReference type="Proteomes" id="UP000198836">
    <property type="component" value="Unassembled WGS sequence"/>
</dbReference>
<evidence type="ECO:0000313" key="4">
    <source>
        <dbReference type="EMBL" id="SFA58019.1"/>
    </source>
</evidence>
<dbReference type="PROSITE" id="PS50110">
    <property type="entry name" value="RESPONSE_REGULATORY"/>
    <property type="match status" value="1"/>
</dbReference>
<dbReference type="SMART" id="SM00448">
    <property type="entry name" value="REC"/>
    <property type="match status" value="1"/>
</dbReference>
<dbReference type="GO" id="GO:0000160">
    <property type="term" value="P:phosphorelay signal transduction system"/>
    <property type="evidence" value="ECO:0007669"/>
    <property type="project" value="InterPro"/>
</dbReference>
<dbReference type="RefSeq" id="WP_090986943.1">
    <property type="nucleotide sequence ID" value="NZ_FOJM01000018.1"/>
</dbReference>
<feature type="domain" description="Response regulatory" evidence="3">
    <location>
        <begin position="13"/>
        <end position="131"/>
    </location>
</feature>
<gene>
    <name evidence="4" type="ORF">SAMN04488511_11883</name>
</gene>
<dbReference type="OrthoDB" id="9797341at2"/>
<evidence type="ECO:0000313" key="5">
    <source>
        <dbReference type="Proteomes" id="UP000198836"/>
    </source>
</evidence>
<dbReference type="PANTHER" id="PTHR43719">
    <property type="entry name" value="TWO-COMPONENT HISTIDINE KINASE"/>
    <property type="match status" value="1"/>
</dbReference>
<protein>
    <submittedName>
        <fullName evidence="4">Response regulator receiver domain-containing protein</fullName>
    </submittedName>
</protein>
<dbReference type="Pfam" id="PF00072">
    <property type="entry name" value="Response_reg"/>
    <property type="match status" value="1"/>
</dbReference>
<sequence>MEHRPVSNLAKIRFAIADDSEIQHFFIDAFAKRVGGFDLVFSALNGADLLDGLGQLECLPQLCILDLHMPVMDGIESARQLRERYPSIILFGCTASEDPGEIVCMLENGVRKVYAKKHAEQIFRDFRHQTGVYTPQ</sequence>
<dbReference type="AlphaFoldDB" id="A0A1I0U1M4"/>
<proteinExistence type="predicted"/>
<reference evidence="5" key="1">
    <citation type="submission" date="2016-10" db="EMBL/GenBank/DDBJ databases">
        <authorList>
            <person name="Varghese N."/>
            <person name="Submissions S."/>
        </authorList>
    </citation>
    <scope>NUCLEOTIDE SEQUENCE [LARGE SCALE GENOMIC DNA]</scope>
    <source>
        <strain evidence="5">DSM 18130</strain>
    </source>
</reference>
<name>A0A1I0U1M4_9SPHI</name>